<protein>
    <recommendedName>
        <fullName evidence="4">Copper-binding protein</fullName>
    </recommendedName>
</protein>
<evidence type="ECO:0000313" key="2">
    <source>
        <dbReference type="EMBL" id="PZP56939.1"/>
    </source>
</evidence>
<dbReference type="Proteomes" id="UP000249739">
    <property type="component" value="Unassembled WGS sequence"/>
</dbReference>
<reference evidence="2 3" key="1">
    <citation type="submission" date="2017-08" db="EMBL/GenBank/DDBJ databases">
        <title>Infants hospitalized years apart are colonized by the same room-sourced microbial strains.</title>
        <authorList>
            <person name="Brooks B."/>
            <person name="Olm M.R."/>
            <person name="Firek B.A."/>
            <person name="Baker R."/>
            <person name="Thomas B.C."/>
            <person name="Morowitz M.J."/>
            <person name="Banfield J.F."/>
        </authorList>
    </citation>
    <scope>NUCLEOTIDE SEQUENCE [LARGE SCALE GENOMIC DNA]</scope>
    <source>
        <strain evidence="2">S2_006_000_R2_64</strain>
    </source>
</reference>
<proteinExistence type="predicted"/>
<feature type="signal peptide" evidence="1">
    <location>
        <begin position="1"/>
        <end position="22"/>
    </location>
</feature>
<comment type="caution">
    <text evidence="2">The sequence shown here is derived from an EMBL/GenBank/DDBJ whole genome shotgun (WGS) entry which is preliminary data.</text>
</comment>
<feature type="chain" id="PRO_5015892343" description="Copper-binding protein" evidence="1">
    <location>
        <begin position="23"/>
        <end position="95"/>
    </location>
</feature>
<organism evidence="2 3">
    <name type="scientific">Micavibrio aeruginosavorus</name>
    <dbReference type="NCBI Taxonomy" id="349221"/>
    <lineage>
        <taxon>Bacteria</taxon>
        <taxon>Pseudomonadati</taxon>
        <taxon>Bdellovibrionota</taxon>
        <taxon>Bdellovibrionia</taxon>
        <taxon>Bdellovibrionales</taxon>
        <taxon>Pseudobdellovibrionaceae</taxon>
        <taxon>Micavibrio</taxon>
    </lineage>
</organism>
<accession>A0A2W5HTI8</accession>
<evidence type="ECO:0008006" key="4">
    <source>
        <dbReference type="Google" id="ProtNLM"/>
    </source>
</evidence>
<name>A0A2W5HTI8_9BACT</name>
<evidence type="ECO:0000256" key="1">
    <source>
        <dbReference type="SAM" id="SignalP"/>
    </source>
</evidence>
<gene>
    <name evidence="2" type="ORF">DI586_01980</name>
</gene>
<keyword evidence="1" id="KW-0732">Signal</keyword>
<dbReference type="AlphaFoldDB" id="A0A2W5HTI8"/>
<dbReference type="EMBL" id="QFOT01000011">
    <property type="protein sequence ID" value="PZP56939.1"/>
    <property type="molecule type" value="Genomic_DNA"/>
</dbReference>
<sequence>MKKSIALTALAVLALTPSFAKAEDVVKHETTHETTTHTTTVEAKEAVLKDGTKISIEGDHVFVVSADGTKTPAPDAQHELADGTKVTTHGGVIVK</sequence>
<evidence type="ECO:0000313" key="3">
    <source>
        <dbReference type="Proteomes" id="UP000249739"/>
    </source>
</evidence>